<dbReference type="GO" id="GO:0005737">
    <property type="term" value="C:cytoplasm"/>
    <property type="evidence" value="ECO:0007669"/>
    <property type="project" value="UniProtKB-SubCell"/>
</dbReference>
<evidence type="ECO:0000256" key="7">
    <source>
        <dbReference type="ARBA" id="ARBA00023172"/>
    </source>
</evidence>
<dbReference type="EC" id="3.6.4.-" evidence="9"/>
<feature type="binding site" evidence="9">
    <location>
        <begin position="135"/>
        <end position="137"/>
    </location>
    <ligand>
        <name>ATP</name>
        <dbReference type="ChEBI" id="CHEBI:30616"/>
    </ligand>
</feature>
<feature type="binding site" evidence="9">
    <location>
        <position position="73"/>
    </location>
    <ligand>
        <name>ATP</name>
        <dbReference type="ChEBI" id="CHEBI:30616"/>
    </ligand>
</feature>
<evidence type="ECO:0000256" key="10">
    <source>
        <dbReference type="SAM" id="MobiDB-lite"/>
    </source>
</evidence>
<feature type="binding site" evidence="9">
    <location>
        <position position="225"/>
    </location>
    <ligand>
        <name>ATP</name>
        <dbReference type="ChEBI" id="CHEBI:30616"/>
    </ligand>
</feature>
<evidence type="ECO:0000256" key="1">
    <source>
        <dbReference type="ARBA" id="ARBA00022490"/>
    </source>
</evidence>
<feature type="binding site" evidence="9">
    <location>
        <position position="28"/>
    </location>
    <ligand>
        <name>ATP</name>
        <dbReference type="ChEBI" id="CHEBI:30616"/>
    </ligand>
</feature>
<dbReference type="InterPro" id="IPR004605">
    <property type="entry name" value="DNA_helicase_Holl-junc_RuvB"/>
</dbReference>
<accession>A0A537L829</accession>
<feature type="binding site" evidence="9">
    <location>
        <position position="27"/>
    </location>
    <ligand>
        <name>ATP</name>
        <dbReference type="ChEBI" id="CHEBI:30616"/>
    </ligand>
</feature>
<dbReference type="GO" id="GO:0048476">
    <property type="term" value="C:Holliday junction resolvase complex"/>
    <property type="evidence" value="ECO:0007669"/>
    <property type="project" value="UniProtKB-UniRule"/>
</dbReference>
<dbReference type="GO" id="GO:0005524">
    <property type="term" value="F:ATP binding"/>
    <property type="evidence" value="ECO:0007669"/>
    <property type="project" value="UniProtKB-UniRule"/>
</dbReference>
<evidence type="ECO:0000313" key="13">
    <source>
        <dbReference type="Proteomes" id="UP000319353"/>
    </source>
</evidence>
<dbReference type="NCBIfam" id="NF000868">
    <property type="entry name" value="PRK00080.1"/>
    <property type="match status" value="1"/>
</dbReference>
<feature type="binding site" evidence="9">
    <location>
        <position position="73"/>
    </location>
    <ligand>
        <name>Mg(2+)</name>
        <dbReference type="ChEBI" id="CHEBI:18420"/>
    </ligand>
</feature>
<feature type="binding site" evidence="9">
    <location>
        <position position="317"/>
    </location>
    <ligand>
        <name>DNA</name>
        <dbReference type="ChEBI" id="CHEBI:16991"/>
    </ligand>
</feature>
<dbReference type="CDD" id="cd00009">
    <property type="entry name" value="AAA"/>
    <property type="match status" value="1"/>
</dbReference>
<reference evidence="12 13" key="1">
    <citation type="journal article" date="2019" name="Nat. Microbiol.">
        <title>Mediterranean grassland soil C-N compound turnover is dependent on rainfall and depth, and is mediated by genomically divergent microorganisms.</title>
        <authorList>
            <person name="Diamond S."/>
            <person name="Andeer P.F."/>
            <person name="Li Z."/>
            <person name="Crits-Christoph A."/>
            <person name="Burstein D."/>
            <person name="Anantharaman K."/>
            <person name="Lane K.R."/>
            <person name="Thomas B.C."/>
            <person name="Pan C."/>
            <person name="Northen T.R."/>
            <person name="Banfield J.F."/>
        </authorList>
    </citation>
    <scope>NUCLEOTIDE SEQUENCE [LARGE SCALE GENOMIC DNA]</scope>
    <source>
        <strain evidence="12">NP_4</strain>
    </source>
</reference>
<gene>
    <name evidence="9 12" type="primary">ruvB</name>
    <name evidence="12" type="ORF">E6H01_04325</name>
</gene>
<dbReference type="Gene3D" id="1.10.8.60">
    <property type="match status" value="1"/>
</dbReference>
<dbReference type="GO" id="GO:0000400">
    <property type="term" value="F:four-way junction DNA binding"/>
    <property type="evidence" value="ECO:0007669"/>
    <property type="project" value="UniProtKB-UniRule"/>
</dbReference>
<organism evidence="12 13">
    <name type="scientific">Candidatus Segetimicrobium genomatis</name>
    <dbReference type="NCBI Taxonomy" id="2569760"/>
    <lineage>
        <taxon>Bacteria</taxon>
        <taxon>Bacillati</taxon>
        <taxon>Candidatus Sysuimicrobiota</taxon>
        <taxon>Candidatus Sysuimicrobiia</taxon>
        <taxon>Candidatus Sysuimicrobiales</taxon>
        <taxon>Candidatus Segetimicrobiaceae</taxon>
        <taxon>Candidatus Segetimicrobium</taxon>
    </lineage>
</organism>
<feature type="domain" description="AAA+ ATPase" evidence="11">
    <location>
        <begin position="58"/>
        <end position="201"/>
    </location>
</feature>
<dbReference type="InterPro" id="IPR003593">
    <property type="entry name" value="AAA+_ATPase"/>
</dbReference>
<sequence>MTKADGVPTHKQPVADPAADEQFIRSLRPKTLDECIGQAKVVEGLRISIQAAKERAESLDHVLLHGPPGLGKTTLANVIAHEMGANIVTTSGPALERGGDLMGVLTNLQSGDVLFIDEIHRLSRAVEEFLYPAMEDFCVNFVIEKGAHARTLRYQLRPFTMVGATTRAGLLSSPLRERFGIFHHLDFFSVGDLVMVVRRSASILGISITEEGAATIARRARGTPRIANRLLRRVRDYAQVRADGMIAEGVAAEALAFEGVDDHGLDALDRDLLRTIATVYGGGPVGIEALAATLNEEAQTLEEVVEPYLLKIGFLTRTPAGRRVTSAALDHLELAASEHHRAQNQGELFEERDGNAETGKRGNAMT</sequence>
<dbReference type="InterPro" id="IPR036390">
    <property type="entry name" value="WH_DNA-bd_sf"/>
</dbReference>
<evidence type="ECO:0000256" key="9">
    <source>
        <dbReference type="HAMAP-Rule" id="MF_00016"/>
    </source>
</evidence>
<keyword evidence="6 9" id="KW-0238">DNA-binding</keyword>
<dbReference type="InterPro" id="IPR008824">
    <property type="entry name" value="RuvB-like_N"/>
</dbReference>
<feature type="binding site" evidence="9">
    <location>
        <position position="74"/>
    </location>
    <ligand>
        <name>ATP</name>
        <dbReference type="ChEBI" id="CHEBI:30616"/>
    </ligand>
</feature>
<name>A0A537L829_9BACT</name>
<comment type="function">
    <text evidence="9">The RuvA-RuvB-RuvC complex processes Holliday junction (HJ) DNA during genetic recombination and DNA repair, while the RuvA-RuvB complex plays an important role in the rescue of blocked DNA replication forks via replication fork reversal (RFR). RuvA specifically binds to HJ cruciform DNA, conferring on it an open structure. The RuvB hexamer acts as an ATP-dependent pump, pulling dsDNA into and through the RuvAB complex. RuvB forms 2 homohexamers on either side of HJ DNA bound by 1 or 2 RuvA tetramers; 4 subunits per hexamer contact DNA at a time. Coordinated motions by a converter formed by DNA-disengaged RuvB subunits stimulates ATP hydrolysis and nucleotide exchange. Immobilization of the converter enables RuvB to convert the ATP-contained energy into a lever motion, pulling 2 nucleotides of DNA out of the RuvA tetramer per ATP hydrolyzed, thus driving DNA branch migration. The RuvB motors rotate together with the DNA substrate, which together with the progressing nucleotide cycle form the mechanistic basis for DNA recombination by continuous HJ branch migration. Branch migration allows RuvC to scan DNA until it finds its consensus sequence, where it cleaves and resolves cruciform DNA.</text>
</comment>
<comment type="caution">
    <text evidence="12">The sequence shown here is derived from an EMBL/GenBank/DDBJ whole genome shotgun (WGS) entry which is preliminary data.</text>
</comment>
<keyword evidence="2 9" id="KW-0547">Nucleotide-binding</keyword>
<dbReference type="GO" id="GO:0016887">
    <property type="term" value="F:ATP hydrolysis activity"/>
    <property type="evidence" value="ECO:0007669"/>
    <property type="project" value="RHEA"/>
</dbReference>
<feature type="binding site" evidence="9">
    <location>
        <position position="322"/>
    </location>
    <ligand>
        <name>DNA</name>
        <dbReference type="ChEBI" id="CHEBI:16991"/>
    </ligand>
</feature>
<dbReference type="Pfam" id="PF17864">
    <property type="entry name" value="AAA_lid_4"/>
    <property type="match status" value="1"/>
</dbReference>
<keyword evidence="3 9" id="KW-0227">DNA damage</keyword>
<dbReference type="PANTHER" id="PTHR42848:SF1">
    <property type="entry name" value="HOLLIDAY JUNCTION BRANCH MIGRATION COMPLEX SUBUNIT RUVB"/>
    <property type="match status" value="1"/>
</dbReference>
<evidence type="ECO:0000256" key="8">
    <source>
        <dbReference type="ARBA" id="ARBA00023204"/>
    </source>
</evidence>
<feature type="binding site" evidence="9">
    <location>
        <position position="69"/>
    </location>
    <ligand>
        <name>ATP</name>
        <dbReference type="ChEBI" id="CHEBI:30616"/>
    </ligand>
</feature>
<dbReference type="NCBIfam" id="TIGR00635">
    <property type="entry name" value="ruvB"/>
    <property type="match status" value="1"/>
</dbReference>
<dbReference type="Pfam" id="PF05491">
    <property type="entry name" value="WHD_RuvB"/>
    <property type="match status" value="1"/>
</dbReference>
<proteinExistence type="inferred from homology"/>
<keyword evidence="1 9" id="KW-0963">Cytoplasm</keyword>
<comment type="subunit">
    <text evidence="9">Homohexamer. Forms an RuvA(8)-RuvB(12)-Holliday junction (HJ) complex. HJ DNA is sandwiched between 2 RuvA tetramers; dsDNA enters through RuvA and exits via RuvB. An RuvB hexamer assembles on each DNA strand where it exits the tetramer. Each RuvB hexamer is contacted by two RuvA subunits (via domain III) on 2 adjacent RuvB subunits; this complex drives branch migration. In the full resolvosome a probable DNA-RuvA(4)-RuvB(12)-RuvC(2) complex forms which resolves the HJ.</text>
</comment>
<feature type="compositionally biased region" description="Basic and acidic residues" evidence="10">
    <location>
        <begin position="349"/>
        <end position="360"/>
    </location>
</feature>
<keyword evidence="8 9" id="KW-0234">DNA repair</keyword>
<feature type="region of interest" description="Disordered" evidence="10">
    <location>
        <begin position="1"/>
        <end position="20"/>
    </location>
</feature>
<feature type="region of interest" description="Head domain (RuvB-H)" evidence="9">
    <location>
        <begin position="262"/>
        <end position="366"/>
    </location>
</feature>
<evidence type="ECO:0000256" key="4">
    <source>
        <dbReference type="ARBA" id="ARBA00022801"/>
    </source>
</evidence>
<evidence type="ECO:0000256" key="3">
    <source>
        <dbReference type="ARBA" id="ARBA00022763"/>
    </source>
</evidence>
<keyword evidence="12" id="KW-0347">Helicase</keyword>
<dbReference type="SUPFAM" id="SSF52540">
    <property type="entry name" value="P-loop containing nucleoside triphosphate hydrolases"/>
    <property type="match status" value="1"/>
</dbReference>
<comment type="subcellular location">
    <subcellularLocation>
        <location evidence="9">Cytoplasm</location>
    </subcellularLocation>
</comment>
<dbReference type="Gene3D" id="1.10.10.10">
    <property type="entry name" value="Winged helix-like DNA-binding domain superfamily/Winged helix DNA-binding domain"/>
    <property type="match status" value="1"/>
</dbReference>
<dbReference type="InterPro" id="IPR008823">
    <property type="entry name" value="RuvB_wg_C"/>
</dbReference>
<keyword evidence="5 9" id="KW-0067">ATP-binding</keyword>
<dbReference type="EMBL" id="VBAL01000046">
    <property type="protein sequence ID" value="TMJ04161.1"/>
    <property type="molecule type" value="Genomic_DNA"/>
</dbReference>
<feature type="binding site" evidence="9">
    <location>
        <position position="178"/>
    </location>
    <ligand>
        <name>ATP</name>
        <dbReference type="ChEBI" id="CHEBI:30616"/>
    </ligand>
</feature>
<dbReference type="Pfam" id="PF05496">
    <property type="entry name" value="RuvB_N"/>
    <property type="match status" value="1"/>
</dbReference>
<dbReference type="HAMAP" id="MF_00016">
    <property type="entry name" value="DNA_HJ_migration_RuvB"/>
    <property type="match status" value="1"/>
</dbReference>
<comment type="similarity">
    <text evidence="9">Belongs to the RuvB family.</text>
</comment>
<dbReference type="SUPFAM" id="SSF46785">
    <property type="entry name" value="Winged helix' DNA-binding domain"/>
    <property type="match status" value="1"/>
</dbReference>
<comment type="caution">
    <text evidence="9">Lacks conserved residue(s) required for the propagation of feature annotation.</text>
</comment>
<comment type="catalytic activity">
    <reaction evidence="9">
        <text>ATP + H2O = ADP + phosphate + H(+)</text>
        <dbReference type="Rhea" id="RHEA:13065"/>
        <dbReference type="ChEBI" id="CHEBI:15377"/>
        <dbReference type="ChEBI" id="CHEBI:15378"/>
        <dbReference type="ChEBI" id="CHEBI:30616"/>
        <dbReference type="ChEBI" id="CHEBI:43474"/>
        <dbReference type="ChEBI" id="CHEBI:456216"/>
    </reaction>
</comment>
<feature type="region of interest" description="Small ATPAse domain (RuvB-S)" evidence="9">
    <location>
        <begin position="189"/>
        <end position="259"/>
    </location>
</feature>
<dbReference type="PANTHER" id="PTHR42848">
    <property type="match status" value="1"/>
</dbReference>
<dbReference type="GO" id="GO:0006310">
    <property type="term" value="P:DNA recombination"/>
    <property type="evidence" value="ECO:0007669"/>
    <property type="project" value="UniProtKB-UniRule"/>
</dbReference>
<protein>
    <recommendedName>
        <fullName evidence="9">Holliday junction branch migration complex subunit RuvB</fullName>
        <ecNumber evidence="9">3.6.4.-</ecNumber>
    </recommendedName>
</protein>
<evidence type="ECO:0000256" key="5">
    <source>
        <dbReference type="ARBA" id="ARBA00022840"/>
    </source>
</evidence>
<comment type="domain">
    <text evidence="9">Has 3 domains, the large (RuvB-L) and small ATPase (RuvB-S) domains and the C-terminal head (RuvB-H) domain. The head domain binds DNA, while the ATPase domains jointly bind ATP, ADP or are empty depending on the state of the subunit in the translocation cycle. During a single DNA translocation step the structure of each domain remains the same, but their relative positions change.</text>
</comment>
<dbReference type="InterPro" id="IPR041445">
    <property type="entry name" value="AAA_lid_4"/>
</dbReference>
<feature type="binding site" evidence="9">
    <location>
        <position position="72"/>
    </location>
    <ligand>
        <name>ATP</name>
        <dbReference type="ChEBI" id="CHEBI:30616"/>
    </ligand>
</feature>
<keyword evidence="7 9" id="KW-0233">DNA recombination</keyword>
<feature type="region of interest" description="Disordered" evidence="10">
    <location>
        <begin position="340"/>
        <end position="366"/>
    </location>
</feature>
<dbReference type="InterPro" id="IPR027417">
    <property type="entry name" value="P-loop_NTPase"/>
</dbReference>
<keyword evidence="4 9" id="KW-0378">Hydrolase</keyword>
<evidence type="ECO:0000313" key="12">
    <source>
        <dbReference type="EMBL" id="TMJ04161.1"/>
    </source>
</evidence>
<evidence type="ECO:0000256" key="2">
    <source>
        <dbReference type="ARBA" id="ARBA00022741"/>
    </source>
</evidence>
<evidence type="ECO:0000259" key="11">
    <source>
        <dbReference type="SMART" id="SM00382"/>
    </source>
</evidence>
<evidence type="ECO:0000256" key="6">
    <source>
        <dbReference type="ARBA" id="ARBA00023125"/>
    </source>
</evidence>
<dbReference type="Proteomes" id="UP000319353">
    <property type="component" value="Unassembled WGS sequence"/>
</dbReference>
<dbReference type="AlphaFoldDB" id="A0A537L829"/>
<dbReference type="InterPro" id="IPR036388">
    <property type="entry name" value="WH-like_DNA-bd_sf"/>
</dbReference>
<dbReference type="GO" id="GO:0006281">
    <property type="term" value="P:DNA repair"/>
    <property type="evidence" value="ECO:0007669"/>
    <property type="project" value="UniProtKB-UniRule"/>
</dbReference>
<dbReference type="GO" id="GO:0009378">
    <property type="term" value="F:four-way junction helicase activity"/>
    <property type="evidence" value="ECO:0007669"/>
    <property type="project" value="InterPro"/>
</dbReference>
<dbReference type="Gene3D" id="3.40.50.300">
    <property type="entry name" value="P-loop containing nucleotide triphosphate hydrolases"/>
    <property type="match status" value="1"/>
</dbReference>
<dbReference type="SMART" id="SM00382">
    <property type="entry name" value="AAA"/>
    <property type="match status" value="1"/>
</dbReference>